<dbReference type="AlphaFoldDB" id="A0A562K432"/>
<evidence type="ECO:0000313" key="1">
    <source>
        <dbReference type="EMBL" id="TWH90198.1"/>
    </source>
</evidence>
<proteinExistence type="predicted"/>
<sequence>MEQQTPITGVGGIYAVLAEVSSRPRYAFLVLQLVSEAADGRGQSGPFVARDGKPALLRDWLCTQLLPLSEQQGRRAALRARVAASLRHELSGDEARDAAQIDQAVEEQVLAVGRANVSRAISDLARAGLVTRHYAGYATNHRNRGGGRHAVYVVNPAVLKLLRRPALMIGAVRASGTGQGELFAA</sequence>
<keyword evidence="2" id="KW-1185">Reference proteome</keyword>
<accession>A0A562K432</accession>
<reference evidence="1 2" key="1">
    <citation type="journal article" date="2015" name="Stand. Genomic Sci.">
        <title>Genomic Encyclopedia of Bacterial and Archaeal Type Strains, Phase III: the genomes of soil and plant-associated and newly described type strains.</title>
        <authorList>
            <person name="Whitman W.B."/>
            <person name="Woyke T."/>
            <person name="Klenk H.P."/>
            <person name="Zhou Y."/>
            <person name="Lilburn T.G."/>
            <person name="Beck B.J."/>
            <person name="De Vos P."/>
            <person name="Vandamme P."/>
            <person name="Eisen J.A."/>
            <person name="Garrity G."/>
            <person name="Hugenholtz P."/>
            <person name="Kyrpides N.C."/>
        </authorList>
    </citation>
    <scope>NUCLEOTIDE SEQUENCE [LARGE SCALE GENOMIC DNA]</scope>
    <source>
        <strain evidence="1 2">CGMCC 1.7748</strain>
    </source>
</reference>
<dbReference type="Proteomes" id="UP000316624">
    <property type="component" value="Unassembled WGS sequence"/>
</dbReference>
<dbReference type="EMBL" id="VLKK01000023">
    <property type="protein sequence ID" value="TWH90198.1"/>
    <property type="molecule type" value="Genomic_DNA"/>
</dbReference>
<organism evidence="1 2">
    <name type="scientific">Sphingobium wenxiniae (strain DSM 21828 / CGMCC 1.7748 / JZ-1)</name>
    <dbReference type="NCBI Taxonomy" id="595605"/>
    <lineage>
        <taxon>Bacteria</taxon>
        <taxon>Pseudomonadati</taxon>
        <taxon>Pseudomonadota</taxon>
        <taxon>Alphaproteobacteria</taxon>
        <taxon>Sphingomonadales</taxon>
        <taxon>Sphingomonadaceae</taxon>
        <taxon>Sphingobium</taxon>
    </lineage>
</organism>
<comment type="caution">
    <text evidence="1">The sequence shown here is derived from an EMBL/GenBank/DDBJ whole genome shotgun (WGS) entry which is preliminary data.</text>
</comment>
<protein>
    <submittedName>
        <fullName evidence="1">Uncharacterized protein</fullName>
    </submittedName>
</protein>
<gene>
    <name evidence="1" type="ORF">IQ35_03591</name>
</gene>
<name>A0A562K432_SPHWJ</name>
<evidence type="ECO:0000313" key="2">
    <source>
        <dbReference type="Proteomes" id="UP000316624"/>
    </source>
</evidence>
<dbReference type="RefSeq" id="WP_145075443.1">
    <property type="nucleotide sequence ID" value="NZ_JACIIY010000038.1"/>
</dbReference>